<evidence type="ECO:0000313" key="2">
    <source>
        <dbReference type="Proteomes" id="UP001148629"/>
    </source>
</evidence>
<accession>A0ACC1SK08</accession>
<proteinExistence type="predicted"/>
<dbReference type="Proteomes" id="UP001148629">
    <property type="component" value="Unassembled WGS sequence"/>
</dbReference>
<name>A0ACC1SK08_9HYPO</name>
<comment type="caution">
    <text evidence="1">The sequence shown here is derived from an EMBL/GenBank/DDBJ whole genome shotgun (WGS) entry which is preliminary data.</text>
</comment>
<dbReference type="EMBL" id="JANRMS010000357">
    <property type="protein sequence ID" value="KAJ3541334.1"/>
    <property type="molecule type" value="Genomic_DNA"/>
</dbReference>
<gene>
    <name evidence="1" type="ORF">NM208_g4655</name>
</gene>
<protein>
    <submittedName>
        <fullName evidence="1">Uncharacterized protein</fullName>
    </submittedName>
</protein>
<organism evidence="1 2">
    <name type="scientific">Fusarium decemcellulare</name>
    <dbReference type="NCBI Taxonomy" id="57161"/>
    <lineage>
        <taxon>Eukaryota</taxon>
        <taxon>Fungi</taxon>
        <taxon>Dikarya</taxon>
        <taxon>Ascomycota</taxon>
        <taxon>Pezizomycotina</taxon>
        <taxon>Sordariomycetes</taxon>
        <taxon>Hypocreomycetidae</taxon>
        <taxon>Hypocreales</taxon>
        <taxon>Nectriaceae</taxon>
        <taxon>Fusarium</taxon>
        <taxon>Fusarium decemcellulare species complex</taxon>
    </lineage>
</organism>
<keyword evidence="2" id="KW-1185">Reference proteome</keyword>
<reference evidence="1" key="1">
    <citation type="submission" date="2022-08" db="EMBL/GenBank/DDBJ databases">
        <title>Genome Sequence of Fusarium decemcellulare.</title>
        <authorList>
            <person name="Buettner E."/>
        </authorList>
    </citation>
    <scope>NUCLEOTIDE SEQUENCE</scope>
    <source>
        <strain evidence="1">Babe19</strain>
    </source>
</reference>
<sequence length="336" mass="37727">MSPLVDTFLESQPESGYPTDTPDMLSHALIPNEIPMGVFESSEDANTSYPSSTHLESHMLEGCDQTRTRLGSPVDDDIMKSWEYMGIFCSDVQPWHLHDPESRLHFVTDRVKAFPGQIADCNAAPFLHQNLYQDSMPRCILSCFSTCVLYTKRTPANTGMVLRTLQNNVRDLVDGESHQNTPLHRLARTQALFIYQIIRLFDGDISLRAQGEKHMHLLQAWLDELCCLRNNLGNTANGEESQASPTWKEWIFDESVRRTIIIAYSVIGLYDMMKEPGEKLGSHLPTIPSGQMTEPICMQDIQGLGLTFTAGRSEALYGELSRRQNLIASGGETSIL</sequence>
<evidence type="ECO:0000313" key="1">
    <source>
        <dbReference type="EMBL" id="KAJ3541334.1"/>
    </source>
</evidence>